<dbReference type="GO" id="GO:0008233">
    <property type="term" value="F:peptidase activity"/>
    <property type="evidence" value="ECO:0007669"/>
    <property type="project" value="UniProtKB-KW"/>
</dbReference>
<evidence type="ECO:0000256" key="5">
    <source>
        <dbReference type="ARBA" id="ARBA00022692"/>
    </source>
</evidence>
<evidence type="ECO:0000256" key="8">
    <source>
        <dbReference type="ARBA" id="ARBA00022801"/>
    </source>
</evidence>
<feature type="transmembrane region" description="Helical" evidence="14">
    <location>
        <begin position="98"/>
        <end position="121"/>
    </location>
</feature>
<evidence type="ECO:0000256" key="11">
    <source>
        <dbReference type="ARBA" id="ARBA00023049"/>
    </source>
</evidence>
<protein>
    <recommendedName>
        <fullName evidence="14">Zinc metalloprotease</fullName>
    </recommendedName>
</protein>
<comment type="caution">
    <text evidence="18">The sequence shown here is derived from an EMBL/GenBank/DDBJ whole genome shotgun (WGS) entry which is preliminary data.</text>
</comment>
<dbReference type="CDD" id="cd06164">
    <property type="entry name" value="S2P-M50_SpoIVFB_CBS"/>
    <property type="match status" value="1"/>
</dbReference>
<comment type="similarity">
    <text evidence="2 14">Belongs to the peptidase M50B family.</text>
</comment>
<keyword evidence="6 14" id="KW-0479">Metal-binding</keyword>
<keyword evidence="5 14" id="KW-0812">Transmembrane</keyword>
<feature type="domain" description="CBS" evidence="17">
    <location>
        <begin position="237"/>
        <end position="296"/>
    </location>
</feature>
<evidence type="ECO:0000256" key="9">
    <source>
        <dbReference type="ARBA" id="ARBA00022833"/>
    </source>
</evidence>
<evidence type="ECO:0000256" key="10">
    <source>
        <dbReference type="ARBA" id="ARBA00022989"/>
    </source>
</evidence>
<evidence type="ECO:0000259" key="17">
    <source>
        <dbReference type="PROSITE" id="PS51371"/>
    </source>
</evidence>
<evidence type="ECO:0000256" key="15">
    <source>
        <dbReference type="PROSITE-ProRule" id="PRU00703"/>
    </source>
</evidence>
<dbReference type="PROSITE" id="PS51371">
    <property type="entry name" value="CBS"/>
    <property type="match status" value="2"/>
</dbReference>
<keyword evidence="7" id="KW-0677">Repeat</keyword>
<feature type="domain" description="CBS" evidence="17">
    <location>
        <begin position="300"/>
        <end position="361"/>
    </location>
</feature>
<feature type="region of interest" description="Disordered" evidence="16">
    <location>
        <begin position="358"/>
        <end position="378"/>
    </location>
</feature>
<dbReference type="InterPro" id="IPR000644">
    <property type="entry name" value="CBS_dom"/>
</dbReference>
<evidence type="ECO:0000256" key="4">
    <source>
        <dbReference type="ARBA" id="ARBA00022670"/>
    </source>
</evidence>
<comment type="cofactor">
    <cofactor evidence="14">
        <name>Zn(2+)</name>
        <dbReference type="ChEBI" id="CHEBI:29105"/>
    </cofactor>
    <text evidence="14">Binds 1 zinc ion per subunit.</text>
</comment>
<evidence type="ECO:0000313" key="18">
    <source>
        <dbReference type="EMBL" id="MDO9710749.1"/>
    </source>
</evidence>
<dbReference type="InterPro" id="IPR008915">
    <property type="entry name" value="Peptidase_M50"/>
</dbReference>
<keyword evidence="11 14" id="KW-0482">Metalloprotease</keyword>
<keyword evidence="3 14" id="KW-1003">Cell membrane</keyword>
<keyword evidence="4 14" id="KW-0645">Protease</keyword>
<keyword evidence="12 15" id="KW-0129">CBS domain</keyword>
<keyword evidence="8 14" id="KW-0378">Hydrolase</keyword>
<keyword evidence="9 14" id="KW-0862">Zinc</keyword>
<dbReference type="Pfam" id="PF00571">
    <property type="entry name" value="CBS"/>
    <property type="match status" value="2"/>
</dbReference>
<dbReference type="Proteomes" id="UP001243009">
    <property type="component" value="Unassembled WGS sequence"/>
</dbReference>
<dbReference type="Pfam" id="PF02163">
    <property type="entry name" value="Peptidase_M50"/>
    <property type="match status" value="2"/>
</dbReference>
<dbReference type="PANTHER" id="PTHR39188:SF3">
    <property type="entry name" value="STAGE IV SPORULATION PROTEIN FB"/>
    <property type="match status" value="1"/>
</dbReference>
<evidence type="ECO:0000256" key="12">
    <source>
        <dbReference type="ARBA" id="ARBA00023122"/>
    </source>
</evidence>
<comment type="subcellular location">
    <subcellularLocation>
        <location evidence="1 14">Cell membrane</location>
        <topology evidence="1 14">Multi-pass membrane protein</topology>
    </subcellularLocation>
</comment>
<keyword evidence="13 14" id="KW-0472">Membrane</keyword>
<dbReference type="EMBL" id="JAUTWS010000020">
    <property type="protein sequence ID" value="MDO9710749.1"/>
    <property type="molecule type" value="Genomic_DNA"/>
</dbReference>
<evidence type="ECO:0000256" key="6">
    <source>
        <dbReference type="ARBA" id="ARBA00022723"/>
    </source>
</evidence>
<feature type="transmembrane region" description="Helical" evidence="14">
    <location>
        <begin position="12"/>
        <end position="33"/>
    </location>
</feature>
<evidence type="ECO:0000313" key="19">
    <source>
        <dbReference type="Proteomes" id="UP001243009"/>
    </source>
</evidence>
<dbReference type="SUPFAM" id="SSF54631">
    <property type="entry name" value="CBS-domain pair"/>
    <property type="match status" value="1"/>
</dbReference>
<dbReference type="InterPro" id="IPR046342">
    <property type="entry name" value="CBS_dom_sf"/>
</dbReference>
<evidence type="ECO:0000256" key="7">
    <source>
        <dbReference type="ARBA" id="ARBA00022737"/>
    </source>
</evidence>
<keyword evidence="19" id="KW-1185">Reference proteome</keyword>
<dbReference type="RefSeq" id="WP_305105609.1">
    <property type="nucleotide sequence ID" value="NZ_JAUTWS010000020.1"/>
</dbReference>
<feature type="transmembrane region" description="Helical" evidence="14">
    <location>
        <begin position="45"/>
        <end position="65"/>
    </location>
</feature>
<reference evidence="18 19" key="1">
    <citation type="submission" date="2023-08" db="EMBL/GenBank/DDBJ databases">
        <title>The draft genome sequence of Paracraurococcus sp. LOR1-02.</title>
        <authorList>
            <person name="Kingkaew E."/>
            <person name="Tanasupawat S."/>
        </authorList>
    </citation>
    <scope>NUCLEOTIDE SEQUENCE [LARGE SCALE GENOMIC DNA]</scope>
    <source>
        <strain evidence="18 19">LOR1-02</strain>
    </source>
</reference>
<evidence type="ECO:0000256" key="1">
    <source>
        <dbReference type="ARBA" id="ARBA00004651"/>
    </source>
</evidence>
<dbReference type="SMART" id="SM00116">
    <property type="entry name" value="CBS"/>
    <property type="match status" value="2"/>
</dbReference>
<evidence type="ECO:0000256" key="16">
    <source>
        <dbReference type="SAM" id="MobiDB-lite"/>
    </source>
</evidence>
<dbReference type="InterPro" id="IPR016483">
    <property type="entry name" value="UCP006404_Pept_M50_CBS"/>
</dbReference>
<evidence type="ECO:0000256" key="14">
    <source>
        <dbReference type="PIRNR" id="PIRNR006404"/>
    </source>
</evidence>
<accession>A0ABT9E3K1</accession>
<dbReference type="GO" id="GO:0006508">
    <property type="term" value="P:proteolysis"/>
    <property type="evidence" value="ECO:0007669"/>
    <property type="project" value="UniProtKB-KW"/>
</dbReference>
<gene>
    <name evidence="18" type="ORF">Q7A36_20530</name>
</gene>
<evidence type="ECO:0000256" key="13">
    <source>
        <dbReference type="ARBA" id="ARBA00023136"/>
    </source>
</evidence>
<dbReference type="Gene3D" id="3.10.580.10">
    <property type="entry name" value="CBS-domain"/>
    <property type="match status" value="1"/>
</dbReference>
<dbReference type="PIRSF" id="PIRSF006404">
    <property type="entry name" value="UCP006404_Pept_M50_CBS"/>
    <property type="match status" value="1"/>
</dbReference>
<proteinExistence type="inferred from homology"/>
<evidence type="ECO:0000256" key="2">
    <source>
        <dbReference type="ARBA" id="ARBA00007931"/>
    </source>
</evidence>
<feature type="transmembrane region" description="Helical" evidence="14">
    <location>
        <begin position="141"/>
        <end position="159"/>
    </location>
</feature>
<name>A0ABT9E3K1_9PROT</name>
<dbReference type="PANTHER" id="PTHR39188">
    <property type="entry name" value="MEMBRANE-ASSOCIATED ZINC METALLOPROTEASE M50B"/>
    <property type="match status" value="1"/>
</dbReference>
<sequence>MHWSFPILVVRGTVVRIHLTFLLFLLWIGWANYRQGGPQAATESVVFLLLLFLCVLLHEFGHVFAARRYGVQTPDITLLPIGGVARLERIPEKPSEELVVALAGPAVNVVIAALLFLAIGGLPSEAATELQDPRTGILERLATVNVFLVLFNLIPAFPMDGGRVLRALLAWRMGYARATATAAAVGQAVAFGLGILGLFGSPMLLFIAVFVWLGAAGESQAVQQREGMRGLSVAEAMVTRFDRLPPGSVVQDAVRGLIRTTQHEFPVVAEDGRLLGVLTRDCLLRALHDHGGDWPVTEAMRTDIPVVPQRQPLEEAMREMQARGLPVLGVADELGRLVGLLTPENIGEMMLVRAAQPAGAEAWPEGGRRNPWGTRPVA</sequence>
<organism evidence="18 19">
    <name type="scientific">Paracraurococcus lichenis</name>
    <dbReference type="NCBI Taxonomy" id="3064888"/>
    <lineage>
        <taxon>Bacteria</taxon>
        <taxon>Pseudomonadati</taxon>
        <taxon>Pseudomonadota</taxon>
        <taxon>Alphaproteobacteria</taxon>
        <taxon>Acetobacterales</taxon>
        <taxon>Roseomonadaceae</taxon>
        <taxon>Paracraurococcus</taxon>
    </lineage>
</organism>
<evidence type="ECO:0000256" key="3">
    <source>
        <dbReference type="ARBA" id="ARBA00022475"/>
    </source>
</evidence>
<feature type="transmembrane region" description="Helical" evidence="14">
    <location>
        <begin position="180"/>
        <end position="213"/>
    </location>
</feature>
<keyword evidence="10 14" id="KW-1133">Transmembrane helix</keyword>